<dbReference type="SUPFAM" id="SSF52833">
    <property type="entry name" value="Thioredoxin-like"/>
    <property type="match status" value="1"/>
</dbReference>
<name>A0A6J6CYF3_9ZZZZ</name>
<dbReference type="InterPro" id="IPR001853">
    <property type="entry name" value="DSBA-like_thioredoxin_dom"/>
</dbReference>
<protein>
    <submittedName>
        <fullName evidence="2">Unannotated protein</fullName>
    </submittedName>
</protein>
<dbReference type="AlphaFoldDB" id="A0A6J6CYF3"/>
<proteinExistence type="predicted"/>
<gene>
    <name evidence="2" type="ORF">UFOPK1572_00524</name>
</gene>
<dbReference type="GO" id="GO:0016491">
    <property type="term" value="F:oxidoreductase activity"/>
    <property type="evidence" value="ECO:0007669"/>
    <property type="project" value="InterPro"/>
</dbReference>
<feature type="domain" description="DSBA-like thioredoxin" evidence="1">
    <location>
        <begin position="9"/>
        <end position="159"/>
    </location>
</feature>
<dbReference type="EMBL" id="CAEZTC010000047">
    <property type="protein sequence ID" value="CAB4556482.1"/>
    <property type="molecule type" value="Genomic_DNA"/>
</dbReference>
<dbReference type="InterPro" id="IPR036249">
    <property type="entry name" value="Thioredoxin-like_sf"/>
</dbReference>
<sequence>MARTFGLTFDYRCPFARLVHDHVVEGLRGGADWNVTFLPFCLGQSHVEEGDVDVWDRPDSDSGLLALQLAISVRDNQPAAFLNFHQSMFNHRHTNGGSLKDHKILTGLLADAGADATAAFDDVAGGRTLEVVRREHEQFVRSHQVWGTPTFIVQDKAVFVRLLDHAHGSPSVGTTTIERILDDIDWPILNELKHTSIPM</sequence>
<dbReference type="Pfam" id="PF01323">
    <property type="entry name" value="DSBA"/>
    <property type="match status" value="1"/>
</dbReference>
<dbReference type="Gene3D" id="3.40.30.10">
    <property type="entry name" value="Glutaredoxin"/>
    <property type="match status" value="1"/>
</dbReference>
<evidence type="ECO:0000313" key="2">
    <source>
        <dbReference type="EMBL" id="CAB4556482.1"/>
    </source>
</evidence>
<accession>A0A6J6CYF3</accession>
<reference evidence="2" key="1">
    <citation type="submission" date="2020-05" db="EMBL/GenBank/DDBJ databases">
        <authorList>
            <person name="Chiriac C."/>
            <person name="Salcher M."/>
            <person name="Ghai R."/>
            <person name="Kavagutti S V."/>
        </authorList>
    </citation>
    <scope>NUCLEOTIDE SEQUENCE</scope>
</reference>
<organism evidence="2">
    <name type="scientific">freshwater metagenome</name>
    <dbReference type="NCBI Taxonomy" id="449393"/>
    <lineage>
        <taxon>unclassified sequences</taxon>
        <taxon>metagenomes</taxon>
        <taxon>ecological metagenomes</taxon>
    </lineage>
</organism>
<evidence type="ECO:0000259" key="1">
    <source>
        <dbReference type="Pfam" id="PF01323"/>
    </source>
</evidence>